<feature type="domain" description="RDRP core" evidence="3">
    <location>
        <begin position="100"/>
        <end position="743"/>
    </location>
</feature>
<dbReference type="InterPro" id="IPR007855">
    <property type="entry name" value="RDRP"/>
</dbReference>
<dbReference type="OrthoDB" id="10055769at2759"/>
<keyword evidence="1" id="KW-0548">Nucleotidyltransferase</keyword>
<protein>
    <recommendedName>
        <fullName evidence="1">RNA-dependent RNA polymerase</fullName>
        <ecNumber evidence="1">2.7.7.48</ecNumber>
    </recommendedName>
</protein>
<dbReference type="EMBL" id="JAGHQL010000089">
    <property type="protein sequence ID" value="KAH0539032.1"/>
    <property type="molecule type" value="Genomic_DNA"/>
</dbReference>
<name>A0A9P8I568_9PEZI</name>
<dbReference type="InterPro" id="IPR057596">
    <property type="entry name" value="RDRP_core"/>
</dbReference>
<sequence>MLTNMPSELMEAPFRVRYELCRVALDCKVPLEEIVKDLPQGMEMGDHHKLWSWLSHNKRLVPPVPSDDQAWEQASQNFDGISLSGELVFGELKTAPLFTLKLKPLTTGQSCRFFRRFGGDRFLVVTLPCLGRPTLPSHLRKHGDVVCESITRWIINGDHWLFGRQWKAFCVDKAEKKEAIVMDDSWKRGRGRDKKRKLPMKKVYFFAVAGDGFLPGRGASPKGEGIDSHTEMDLERLLEWHIPFKLNKHRPSCKAFARIKQGFSKTTGTVVFSPRKQQIRIGRDKCSSDPSGPGDGEIMNDGCSLISLAAAQEVARLLAIDSDYMPSAFQGRIGGAKGLWIVASDEAQPNGTPEDRGFWIEVGESQRKFTPHVDDTLDPDEDQVTFEVCDWSRPLRSHNLGRQLLPILVNGGVPPQVLVGLLKEGIASDVANQIAAMKSSIAFRKWNQDKYPTMKERTRSGTVKMLGGLPNSESEQVNLLLESGFHPAESALLKDLARRLASQHCDRYEELKINLGKSTYAYCVPDPLGILKPGEVQLSFSSGFRESQPGFRKSIPMLRNSDVLVARSPAWLPSDIQKVLQSHLNAYPPNPIAKVRAVFKPQLSHLTDVIIFSVQGDIPLAKKLSGGDYDGDRVWVTWEPLLVDNFTNATISDEIPPSELGITVDEDKWLDILTDPGDPISPLLLKGFTHNLKTSLLGVCNNWHKEFCSTQKSINSPGAIKLGQLLGHMVDGPKRGYSLTEQNWDKLRAEILHGDGLQILTPREITNELTYYIDDWLGQEAVLAKDKALETLNNSYSPPKRDPQLSQLWREENGYAVADAELRGVLSRLMRDIAEVYRFFQNNSPQEPATISASHARFLDILPRGESSHPTIARWRDEAASLPVSSWTLLRASAAYSGWGHGKFPWWVAGAELCHLKARAQKGARMIVGEVYLGFRVDGAFAEGVGAKGKEGGGSEVREADQAPDMDLF</sequence>
<feature type="compositionally biased region" description="Basic and acidic residues" evidence="2">
    <location>
        <begin position="948"/>
        <end position="961"/>
    </location>
</feature>
<keyword evidence="1" id="KW-0694">RNA-binding</keyword>
<dbReference type="EC" id="2.7.7.48" evidence="1"/>
<evidence type="ECO:0000259" key="3">
    <source>
        <dbReference type="Pfam" id="PF05183"/>
    </source>
</evidence>
<comment type="similarity">
    <text evidence="1">Belongs to the RdRP family.</text>
</comment>
<dbReference type="Pfam" id="PF05183">
    <property type="entry name" value="RdRP"/>
    <property type="match status" value="1"/>
</dbReference>
<dbReference type="PANTHER" id="PTHR23079:SF14">
    <property type="entry name" value="RNA-DEPENDENT RNA POLYMERASE"/>
    <property type="match status" value="1"/>
</dbReference>
<gene>
    <name evidence="4" type="ORF">FGG08_004426</name>
</gene>
<comment type="caution">
    <text evidence="4">The sequence shown here is derived from an EMBL/GenBank/DDBJ whole genome shotgun (WGS) entry which is preliminary data.</text>
</comment>
<dbReference type="GO" id="GO:0030422">
    <property type="term" value="P:siRNA processing"/>
    <property type="evidence" value="ECO:0007669"/>
    <property type="project" value="TreeGrafter"/>
</dbReference>
<dbReference type="GO" id="GO:0003723">
    <property type="term" value="F:RNA binding"/>
    <property type="evidence" value="ECO:0007669"/>
    <property type="project" value="UniProtKB-KW"/>
</dbReference>
<keyword evidence="5" id="KW-1185">Reference proteome</keyword>
<reference evidence="4" key="1">
    <citation type="submission" date="2021-03" db="EMBL/GenBank/DDBJ databases">
        <title>Comparative genomics and phylogenomic investigation of the class Geoglossomycetes provide insights into ecological specialization and systematics.</title>
        <authorList>
            <person name="Melie T."/>
            <person name="Pirro S."/>
            <person name="Miller A.N."/>
            <person name="Quandt A."/>
        </authorList>
    </citation>
    <scope>NUCLEOTIDE SEQUENCE</scope>
    <source>
        <strain evidence="4">GBOQ0MN5Z8</strain>
    </source>
</reference>
<evidence type="ECO:0000256" key="1">
    <source>
        <dbReference type="RuleBase" id="RU363098"/>
    </source>
</evidence>
<accession>A0A9P8I568</accession>
<keyword evidence="1" id="KW-0696">RNA-directed RNA polymerase</keyword>
<dbReference type="Gene3D" id="1.10.8.790">
    <property type="entry name" value="RNA-dependent RNA polymerase, slab domain, helical subdomain-like"/>
    <property type="match status" value="1"/>
</dbReference>
<proteinExistence type="inferred from homology"/>
<dbReference type="GO" id="GO:0031380">
    <property type="term" value="C:nuclear RNA-directed RNA polymerase complex"/>
    <property type="evidence" value="ECO:0007669"/>
    <property type="project" value="TreeGrafter"/>
</dbReference>
<evidence type="ECO:0000256" key="2">
    <source>
        <dbReference type="SAM" id="MobiDB-lite"/>
    </source>
</evidence>
<dbReference type="AlphaFoldDB" id="A0A9P8I568"/>
<organism evidence="4 5">
    <name type="scientific">Glutinoglossum americanum</name>
    <dbReference type="NCBI Taxonomy" id="1670608"/>
    <lineage>
        <taxon>Eukaryota</taxon>
        <taxon>Fungi</taxon>
        <taxon>Dikarya</taxon>
        <taxon>Ascomycota</taxon>
        <taxon>Pezizomycotina</taxon>
        <taxon>Geoglossomycetes</taxon>
        <taxon>Geoglossales</taxon>
        <taxon>Geoglossaceae</taxon>
        <taxon>Glutinoglossum</taxon>
    </lineage>
</organism>
<comment type="catalytic activity">
    <reaction evidence="1">
        <text>RNA(n) + a ribonucleoside 5'-triphosphate = RNA(n+1) + diphosphate</text>
        <dbReference type="Rhea" id="RHEA:21248"/>
        <dbReference type="Rhea" id="RHEA-COMP:14527"/>
        <dbReference type="Rhea" id="RHEA-COMP:17342"/>
        <dbReference type="ChEBI" id="CHEBI:33019"/>
        <dbReference type="ChEBI" id="CHEBI:61557"/>
        <dbReference type="ChEBI" id="CHEBI:140395"/>
        <dbReference type="EC" id="2.7.7.48"/>
    </reaction>
</comment>
<evidence type="ECO:0000313" key="4">
    <source>
        <dbReference type="EMBL" id="KAH0539032.1"/>
    </source>
</evidence>
<feature type="region of interest" description="Disordered" evidence="2">
    <location>
        <begin position="948"/>
        <end position="969"/>
    </location>
</feature>
<dbReference type="GO" id="GO:0003968">
    <property type="term" value="F:RNA-directed RNA polymerase activity"/>
    <property type="evidence" value="ECO:0007669"/>
    <property type="project" value="UniProtKB-KW"/>
</dbReference>
<dbReference type="PANTHER" id="PTHR23079">
    <property type="entry name" value="RNA-DEPENDENT RNA POLYMERASE"/>
    <property type="match status" value="1"/>
</dbReference>
<evidence type="ECO:0000313" key="5">
    <source>
        <dbReference type="Proteomes" id="UP000698800"/>
    </source>
</evidence>
<keyword evidence="1" id="KW-0808">Transferase</keyword>
<dbReference type="Proteomes" id="UP000698800">
    <property type="component" value="Unassembled WGS sequence"/>
</dbReference>